<dbReference type="SUPFAM" id="SSF52402">
    <property type="entry name" value="Adenine nucleotide alpha hydrolases-like"/>
    <property type="match status" value="1"/>
</dbReference>
<name>A0A0U2YJ12_9BACL</name>
<dbReference type="PANTHER" id="PTHR46268:SF6">
    <property type="entry name" value="UNIVERSAL STRESS PROTEIN UP12"/>
    <property type="match status" value="1"/>
</dbReference>
<dbReference type="EMBL" id="CP013659">
    <property type="protein sequence ID" value="ALS74602.1"/>
    <property type="molecule type" value="Genomic_DNA"/>
</dbReference>
<evidence type="ECO:0000313" key="3">
    <source>
        <dbReference type="EMBL" id="ALS74602.1"/>
    </source>
</evidence>
<dbReference type="OrthoDB" id="2426295at2"/>
<evidence type="ECO:0000259" key="2">
    <source>
        <dbReference type="Pfam" id="PF00582"/>
    </source>
</evidence>
<evidence type="ECO:0000313" key="4">
    <source>
        <dbReference type="Proteomes" id="UP000067683"/>
    </source>
</evidence>
<dbReference type="KEGG" id="prt:AUC31_04805"/>
<dbReference type="Pfam" id="PF00582">
    <property type="entry name" value="Usp"/>
    <property type="match status" value="1"/>
</dbReference>
<dbReference type="Proteomes" id="UP000067683">
    <property type="component" value="Chromosome"/>
</dbReference>
<protein>
    <submittedName>
        <fullName evidence="3">Universal stress protein</fullName>
    </submittedName>
</protein>
<organism evidence="3 4">
    <name type="scientific">Planococcus rifietoensis</name>
    <dbReference type="NCBI Taxonomy" id="200991"/>
    <lineage>
        <taxon>Bacteria</taxon>
        <taxon>Bacillati</taxon>
        <taxon>Bacillota</taxon>
        <taxon>Bacilli</taxon>
        <taxon>Bacillales</taxon>
        <taxon>Caryophanaceae</taxon>
        <taxon>Planococcus</taxon>
    </lineage>
</organism>
<keyword evidence="4" id="KW-1185">Reference proteome</keyword>
<reference evidence="3" key="1">
    <citation type="submission" date="2016-01" db="EMBL/GenBank/DDBJ databases">
        <title>Complete genome of Planococcus rifietoensis type strain M8.</title>
        <authorList>
            <person name="See-Too W.S."/>
        </authorList>
    </citation>
    <scope>NUCLEOTIDE SEQUENCE [LARGE SCALE GENOMIC DNA]</scope>
    <source>
        <strain evidence="3">M8</strain>
    </source>
</reference>
<dbReference type="InterPro" id="IPR006016">
    <property type="entry name" value="UspA"/>
</dbReference>
<dbReference type="Gene3D" id="3.40.50.620">
    <property type="entry name" value="HUPs"/>
    <property type="match status" value="1"/>
</dbReference>
<dbReference type="RefSeq" id="WP_058381309.1">
    <property type="nucleotide sequence ID" value="NZ_CP013659.2"/>
</dbReference>
<feature type="domain" description="UspA" evidence="2">
    <location>
        <begin position="1"/>
        <end position="173"/>
    </location>
</feature>
<dbReference type="PRINTS" id="PR01438">
    <property type="entry name" value="UNVRSLSTRESS"/>
</dbReference>
<dbReference type="InterPro" id="IPR006015">
    <property type="entry name" value="Universal_stress_UspA"/>
</dbReference>
<dbReference type="STRING" id="200991.AUC31_04805"/>
<proteinExistence type="inferred from homology"/>
<comment type="similarity">
    <text evidence="1">Belongs to the universal stress protein A family.</text>
</comment>
<evidence type="ECO:0000256" key="1">
    <source>
        <dbReference type="ARBA" id="ARBA00008791"/>
    </source>
</evidence>
<dbReference type="PANTHER" id="PTHR46268">
    <property type="entry name" value="STRESS RESPONSE PROTEIN NHAX"/>
    <property type="match status" value="1"/>
</dbReference>
<accession>A0A0U2YJ12</accession>
<dbReference type="InterPro" id="IPR014729">
    <property type="entry name" value="Rossmann-like_a/b/a_fold"/>
</dbReference>
<dbReference type="AlphaFoldDB" id="A0A0U2YJ12"/>
<dbReference type="CDD" id="cd00293">
    <property type="entry name" value="USP-like"/>
    <property type="match status" value="1"/>
</dbReference>
<sequence length="173" mass="18611">MYKNIAIAYDGSEGSRLALEKGIELSKILPGSKLTVIYVNEEAQERTGYMDVGHASAPVTSANVDSSYAQFMPQGIGDDGYRPPQELDTGRASEYSKHMHNSIQQQLDAKNAEASVLALEGPVIKTITGFIDEQNIDLLIVGNSGKSGLQKFFVGSVSSKLIKDSNSTVLVVK</sequence>
<gene>
    <name evidence="3" type="ORF">AUC31_04805</name>
</gene>